<dbReference type="GO" id="GO:0043565">
    <property type="term" value="F:sequence-specific DNA binding"/>
    <property type="evidence" value="ECO:0007669"/>
    <property type="project" value="InterPro"/>
</dbReference>
<evidence type="ECO:0000313" key="3">
    <source>
        <dbReference type="Proteomes" id="UP000248014"/>
    </source>
</evidence>
<dbReference type="InterPro" id="IPR018060">
    <property type="entry name" value="HTH_AraC"/>
</dbReference>
<gene>
    <name evidence="2" type="ORF">C7451_11187</name>
</gene>
<protein>
    <submittedName>
        <fullName evidence="2">AraC family transcriptional regulator</fullName>
    </submittedName>
</protein>
<accession>A0A2V3UUD5</accession>
<name>A0A2V3UUD5_9SPHN</name>
<organism evidence="2 3">
    <name type="scientific">Blastomonas natatoria</name>
    <dbReference type="NCBI Taxonomy" id="34015"/>
    <lineage>
        <taxon>Bacteria</taxon>
        <taxon>Pseudomonadati</taxon>
        <taxon>Pseudomonadota</taxon>
        <taxon>Alphaproteobacteria</taxon>
        <taxon>Sphingomonadales</taxon>
        <taxon>Sphingomonadaceae</taxon>
        <taxon>Blastomonas</taxon>
    </lineage>
</organism>
<feature type="domain" description="HTH araC/xylS-type" evidence="1">
    <location>
        <begin position="235"/>
        <end position="334"/>
    </location>
</feature>
<dbReference type="EMBL" id="QJJM01000011">
    <property type="protein sequence ID" value="PXW72966.1"/>
    <property type="molecule type" value="Genomic_DNA"/>
</dbReference>
<comment type="caution">
    <text evidence="2">The sequence shown here is derived from an EMBL/GenBank/DDBJ whole genome shotgun (WGS) entry which is preliminary data.</text>
</comment>
<dbReference type="Proteomes" id="UP000248014">
    <property type="component" value="Unassembled WGS sequence"/>
</dbReference>
<dbReference type="AlphaFoldDB" id="A0A2V3UUD5"/>
<proteinExistence type="predicted"/>
<evidence type="ECO:0000259" key="1">
    <source>
        <dbReference type="PROSITE" id="PS01124"/>
    </source>
</evidence>
<dbReference type="GO" id="GO:0003700">
    <property type="term" value="F:DNA-binding transcription factor activity"/>
    <property type="evidence" value="ECO:0007669"/>
    <property type="project" value="InterPro"/>
</dbReference>
<dbReference type="Pfam" id="PF12833">
    <property type="entry name" value="HTH_18"/>
    <property type="match status" value="1"/>
</dbReference>
<dbReference type="PROSITE" id="PS01124">
    <property type="entry name" value="HTH_ARAC_FAMILY_2"/>
    <property type="match status" value="1"/>
</dbReference>
<sequence>MSNLSNLSDRSSLIRRLATRRALGSNAESSFPKRRSRFLRGRLFFGPKWRYSVSRVDIKITGDGGMAQTLHPLAGRLGSPMPHLEYALPGESVREFVSVYYRFDCPEPFVTDGERAAIAQLRLGTCGRVTMHLPDGSSTTCTGAVLCGPTTAAVRFEIEGPFHMFGMGITAAGWGALTQASAADFVDKVVPAATIFPRINERLELLRTLDSLPQMCAAADEILQGFIDTASPEMVQFTRMVDAWLASSVSPLVSDLHAQSNLSERQLTRRVKQLYGMPPKYLSRKYRALRAARSLIDAEPDEADFLRDAFYDQSHMIRELKLFAGTTPTRLRTGEGELARLIDQRSQLKGAINPLVADT</sequence>
<reference evidence="2 3" key="1">
    <citation type="submission" date="2018-05" db="EMBL/GenBank/DDBJ databases">
        <title>Genomic Encyclopedia of Type Strains, Phase IV (KMG-IV): sequencing the most valuable type-strain genomes for metagenomic binning, comparative biology and taxonomic classification.</title>
        <authorList>
            <person name="Goeker M."/>
        </authorList>
    </citation>
    <scope>NUCLEOTIDE SEQUENCE [LARGE SCALE GENOMIC DNA]</scope>
    <source>
        <strain evidence="2 3">DSM 3183</strain>
    </source>
</reference>
<dbReference type="SMART" id="SM00342">
    <property type="entry name" value="HTH_ARAC"/>
    <property type="match status" value="1"/>
</dbReference>
<dbReference type="OrthoDB" id="323290at2"/>
<evidence type="ECO:0000313" key="2">
    <source>
        <dbReference type="EMBL" id="PXW72966.1"/>
    </source>
</evidence>
<dbReference type="Gene3D" id="1.10.10.60">
    <property type="entry name" value="Homeodomain-like"/>
    <property type="match status" value="1"/>
</dbReference>
<keyword evidence="3" id="KW-1185">Reference proteome</keyword>